<dbReference type="RefSeq" id="WP_086513144.1">
    <property type="nucleotide sequence ID" value="NZ_MDJZ01000001.1"/>
</dbReference>
<evidence type="ECO:0000313" key="2">
    <source>
        <dbReference type="Proteomes" id="UP000195101"/>
    </source>
</evidence>
<dbReference type="OrthoDB" id="178899at2"/>
<keyword evidence="2" id="KW-1185">Reference proteome</keyword>
<dbReference type="SUPFAM" id="SSF51905">
    <property type="entry name" value="FAD/NAD(P)-binding domain"/>
    <property type="match status" value="2"/>
</dbReference>
<dbReference type="EMBL" id="MDJZ01000001">
    <property type="protein sequence ID" value="OUE28230.1"/>
    <property type="molecule type" value="Genomic_DNA"/>
</dbReference>
<dbReference type="InterPro" id="IPR036188">
    <property type="entry name" value="FAD/NAD-bd_sf"/>
</dbReference>
<gene>
    <name evidence="1" type="primary">czcO_1</name>
    <name evidence="1" type="ORF">BFL37_00020</name>
</gene>
<sequence length="374" mass="38942">MPPSPEPTLDALVIGAGPAGLGTAIALDAVDGLRSGVVERGGVGETFRRWPARQRFLSPSFTGNGFGATDLNAIHPLTSPAFSLGVDYPTGPEYARYLAGVARHFPVPLMVDTDVTAVSPVEGGFEVTTSRGSLGTRTVVWAGGEFHDPLAARFAGGSLTDHSSSPAAWEPRMGRLVVIGGYESGIDIACHHVEQGADVVVVDPAHPWAPGSGSDPSYRLAPRSVQRLATAVATGRLTLMGDGGVVGVRPDGDGFRVQVAGAAAVASDSRPVLATGFGPGLGPVAHLFDQRDDGWPLLTEDDESTTTPGLFLSGPAVRHGAVRFCFVYKFRQRYAHIARVIGGRIGADCAGLEQWRIAGMLTDDLSCCGVECAC</sequence>
<dbReference type="Proteomes" id="UP000195101">
    <property type="component" value="Unassembled WGS sequence"/>
</dbReference>
<comment type="caution">
    <text evidence="1">The sequence shown here is derived from an EMBL/GenBank/DDBJ whole genome shotgun (WGS) entry which is preliminary data.</text>
</comment>
<dbReference type="PRINTS" id="PR00368">
    <property type="entry name" value="FADPNR"/>
</dbReference>
<dbReference type="Gene3D" id="3.50.50.60">
    <property type="entry name" value="FAD/NAD(P)-binding domain"/>
    <property type="match status" value="2"/>
</dbReference>
<protein>
    <submittedName>
        <fullName evidence="1">Putative oxidoreductase CzcO</fullName>
    </submittedName>
</protein>
<accession>A0A251YVH9</accession>
<reference evidence="1 2" key="1">
    <citation type="submission" date="2016-08" db="EMBL/GenBank/DDBJ databases">
        <title>Genome sequence of Clavibacter michiganensis spp strain CFBP8019.</title>
        <authorList>
            <person name="Thapa S.P."/>
            <person name="Coaker G."/>
            <person name="Jacques M.-A."/>
        </authorList>
    </citation>
    <scope>NUCLEOTIDE SEQUENCE [LARGE SCALE GENOMIC DNA]</scope>
    <source>
        <strain evidence="1">CFBP8019</strain>
    </source>
</reference>
<organism evidence="1 2">
    <name type="scientific">Clavibacter michiganensis</name>
    <dbReference type="NCBI Taxonomy" id="28447"/>
    <lineage>
        <taxon>Bacteria</taxon>
        <taxon>Bacillati</taxon>
        <taxon>Actinomycetota</taxon>
        <taxon>Actinomycetes</taxon>
        <taxon>Micrococcales</taxon>
        <taxon>Microbacteriaceae</taxon>
        <taxon>Clavibacter</taxon>
    </lineage>
</organism>
<dbReference type="PRINTS" id="PR00411">
    <property type="entry name" value="PNDRDTASEI"/>
</dbReference>
<dbReference type="AlphaFoldDB" id="A0A251YVH9"/>
<evidence type="ECO:0000313" key="1">
    <source>
        <dbReference type="EMBL" id="OUE28230.1"/>
    </source>
</evidence>
<name>A0A251YVH9_9MICO</name>
<proteinExistence type="predicted"/>
<dbReference type="Pfam" id="PF13738">
    <property type="entry name" value="Pyr_redox_3"/>
    <property type="match status" value="1"/>
</dbReference>